<protein>
    <submittedName>
        <fullName evidence="5">GNAT family N-acetyltransferase</fullName>
    </submittedName>
</protein>
<dbReference type="EMBL" id="CP058649">
    <property type="protein sequence ID" value="QUI24475.1"/>
    <property type="molecule type" value="Genomic_DNA"/>
</dbReference>
<accession>A0A8J8SI30</accession>
<dbReference type="Pfam" id="PF13302">
    <property type="entry name" value="Acetyltransf_3"/>
    <property type="match status" value="1"/>
</dbReference>
<evidence type="ECO:0000256" key="3">
    <source>
        <dbReference type="ARBA" id="ARBA00038502"/>
    </source>
</evidence>
<dbReference type="InterPro" id="IPR000182">
    <property type="entry name" value="GNAT_dom"/>
</dbReference>
<dbReference type="Proteomes" id="UP000683246">
    <property type="component" value="Chromosome"/>
</dbReference>
<evidence type="ECO:0000259" key="4">
    <source>
        <dbReference type="PROSITE" id="PS51186"/>
    </source>
</evidence>
<keyword evidence="6" id="KW-1185">Reference proteome</keyword>
<dbReference type="PANTHER" id="PTHR43792">
    <property type="entry name" value="GNAT FAMILY, PUTATIVE (AFU_ORTHOLOGUE AFUA_3G00765)-RELATED-RELATED"/>
    <property type="match status" value="1"/>
</dbReference>
<sequence length="182" mass="20863">MIQGKNIRLRMVREGDLEEILNLKNNLTERGEYGHVSLSSEHNFKKKFMDTGLWDDNAGVLLIMDKNDKLVGEIAYFKGVFYMAGYEVGYQLYRKEDRGKGYMTEALTIFSAYLFALKPIERLEICVSKGNIPSRKVAEKCGFKFEGIKRNAVFNSGSYDDLELLSLLRGECPTFSEVWDRG</sequence>
<dbReference type="GO" id="GO:0016747">
    <property type="term" value="F:acyltransferase activity, transferring groups other than amino-acyl groups"/>
    <property type="evidence" value="ECO:0007669"/>
    <property type="project" value="InterPro"/>
</dbReference>
<comment type="similarity">
    <text evidence="3">Belongs to the acetyltransferase family. RimJ subfamily.</text>
</comment>
<evidence type="ECO:0000256" key="1">
    <source>
        <dbReference type="ARBA" id="ARBA00022679"/>
    </source>
</evidence>
<proteinExistence type="inferred from homology"/>
<evidence type="ECO:0000313" key="5">
    <source>
        <dbReference type="EMBL" id="QUI24475.1"/>
    </source>
</evidence>
<gene>
    <name evidence="5" type="ORF">HZI73_20180</name>
</gene>
<feature type="domain" description="N-acetyltransferase" evidence="4">
    <location>
        <begin position="7"/>
        <end position="169"/>
    </location>
</feature>
<keyword evidence="1" id="KW-0808">Transferase</keyword>
<reference evidence="5" key="1">
    <citation type="submission" date="2020-07" db="EMBL/GenBank/DDBJ databases">
        <title>Vallitalea pronyensis genome.</title>
        <authorList>
            <person name="Postec A."/>
        </authorList>
    </citation>
    <scope>NUCLEOTIDE SEQUENCE</scope>
    <source>
        <strain evidence="5">FatNI3</strain>
    </source>
</reference>
<dbReference type="PANTHER" id="PTHR43792:SF8">
    <property type="entry name" value="[RIBOSOMAL PROTEIN US5]-ALANINE N-ACETYLTRANSFERASE"/>
    <property type="match status" value="1"/>
</dbReference>
<dbReference type="InterPro" id="IPR016181">
    <property type="entry name" value="Acyl_CoA_acyltransferase"/>
</dbReference>
<dbReference type="KEGG" id="vpy:HZI73_20180"/>
<organism evidence="5 6">
    <name type="scientific">Vallitalea pronyensis</name>
    <dbReference type="NCBI Taxonomy" id="1348613"/>
    <lineage>
        <taxon>Bacteria</taxon>
        <taxon>Bacillati</taxon>
        <taxon>Bacillota</taxon>
        <taxon>Clostridia</taxon>
        <taxon>Lachnospirales</taxon>
        <taxon>Vallitaleaceae</taxon>
        <taxon>Vallitalea</taxon>
    </lineage>
</organism>
<dbReference type="PROSITE" id="PS51186">
    <property type="entry name" value="GNAT"/>
    <property type="match status" value="1"/>
</dbReference>
<dbReference type="Gene3D" id="3.40.630.30">
    <property type="match status" value="1"/>
</dbReference>
<evidence type="ECO:0000256" key="2">
    <source>
        <dbReference type="ARBA" id="ARBA00023315"/>
    </source>
</evidence>
<name>A0A8J8SI30_9FIRM</name>
<evidence type="ECO:0000313" key="6">
    <source>
        <dbReference type="Proteomes" id="UP000683246"/>
    </source>
</evidence>
<dbReference type="AlphaFoldDB" id="A0A8J8SI30"/>
<dbReference type="SUPFAM" id="SSF55729">
    <property type="entry name" value="Acyl-CoA N-acyltransferases (Nat)"/>
    <property type="match status" value="1"/>
</dbReference>
<keyword evidence="2" id="KW-0012">Acyltransferase</keyword>
<dbReference type="RefSeq" id="WP_212695168.1">
    <property type="nucleotide sequence ID" value="NZ_CP058649.1"/>
</dbReference>
<dbReference type="InterPro" id="IPR051531">
    <property type="entry name" value="N-acetyltransferase"/>
</dbReference>